<feature type="signal peptide" evidence="1">
    <location>
        <begin position="1"/>
        <end position="28"/>
    </location>
</feature>
<evidence type="ECO:0000313" key="2">
    <source>
        <dbReference type="EMBL" id="KAJ8894494.1"/>
    </source>
</evidence>
<sequence length="413" mass="46032">MSTLSFATELRCILSSVVQVFLVELVVSSVHNRKYVIYCADISAVLLSTSADAESLLLAENIAENFRSKNRHIQHFYQRLARRPFWLSGRLSPKPLSAAVTNRLNDPNPSYSGNGLSRLARRISHFLDSNQGSYVVDLGLPTTTAMAFHSNMIQPAGHAPYVIRIAYETKNGPLVATAQDPPFPLDSGRFRCYDTAPRSLHECMPPSWRLGIWDNYAPRNYLLLANTLYGVSLCFCEIGMRPSLPDRTLSLRRRYHSRTGTLTAVILSATGAKLPGCPQQSVSVIIPQASPGMPDKVADGRGGSLINICVRLLVSPRAPPGLDDGGIHDLPRRRRCKIVRLLVPPRLCFPFSAVKGWKGLVRRAKASEKLQITMNRIYLRKQNTPNTRMEQSFEDITRAVDIHFEFSSIFVKG</sequence>
<evidence type="ECO:0000313" key="3">
    <source>
        <dbReference type="Proteomes" id="UP001159363"/>
    </source>
</evidence>
<keyword evidence="1" id="KW-0732">Signal</keyword>
<dbReference type="Proteomes" id="UP001159363">
    <property type="component" value="Chromosome 2"/>
</dbReference>
<proteinExistence type="predicted"/>
<protein>
    <submittedName>
        <fullName evidence="2">Uncharacterized protein</fullName>
    </submittedName>
</protein>
<feature type="chain" id="PRO_5047441467" evidence="1">
    <location>
        <begin position="29"/>
        <end position="413"/>
    </location>
</feature>
<accession>A0ABQ9ICW2</accession>
<organism evidence="2 3">
    <name type="scientific">Dryococelus australis</name>
    <dbReference type="NCBI Taxonomy" id="614101"/>
    <lineage>
        <taxon>Eukaryota</taxon>
        <taxon>Metazoa</taxon>
        <taxon>Ecdysozoa</taxon>
        <taxon>Arthropoda</taxon>
        <taxon>Hexapoda</taxon>
        <taxon>Insecta</taxon>
        <taxon>Pterygota</taxon>
        <taxon>Neoptera</taxon>
        <taxon>Polyneoptera</taxon>
        <taxon>Phasmatodea</taxon>
        <taxon>Verophasmatodea</taxon>
        <taxon>Anareolatae</taxon>
        <taxon>Phasmatidae</taxon>
        <taxon>Eurycanthinae</taxon>
        <taxon>Dryococelus</taxon>
    </lineage>
</organism>
<name>A0ABQ9ICW2_9NEOP</name>
<gene>
    <name evidence="2" type="ORF">PR048_007148</name>
</gene>
<dbReference type="EMBL" id="JARBHB010000002">
    <property type="protein sequence ID" value="KAJ8894494.1"/>
    <property type="molecule type" value="Genomic_DNA"/>
</dbReference>
<evidence type="ECO:0000256" key="1">
    <source>
        <dbReference type="SAM" id="SignalP"/>
    </source>
</evidence>
<keyword evidence="3" id="KW-1185">Reference proteome</keyword>
<comment type="caution">
    <text evidence="2">The sequence shown here is derived from an EMBL/GenBank/DDBJ whole genome shotgun (WGS) entry which is preliminary data.</text>
</comment>
<reference evidence="2 3" key="1">
    <citation type="submission" date="2023-02" db="EMBL/GenBank/DDBJ databases">
        <title>LHISI_Scaffold_Assembly.</title>
        <authorList>
            <person name="Stuart O.P."/>
            <person name="Cleave R."/>
            <person name="Magrath M.J.L."/>
            <person name="Mikheyev A.S."/>
        </authorList>
    </citation>
    <scope>NUCLEOTIDE SEQUENCE [LARGE SCALE GENOMIC DNA]</scope>
    <source>
        <strain evidence="2">Daus_M_001</strain>
        <tissue evidence="2">Leg muscle</tissue>
    </source>
</reference>